<feature type="non-terminal residue" evidence="1">
    <location>
        <position position="1"/>
    </location>
</feature>
<proteinExistence type="predicted"/>
<evidence type="ECO:0000313" key="1">
    <source>
        <dbReference type="EMBL" id="JAA85817.1"/>
    </source>
</evidence>
<dbReference type="EMBL" id="GAIX01006743">
    <property type="protein sequence ID" value="JAA85817.1"/>
    <property type="molecule type" value="Transcribed_RNA"/>
</dbReference>
<dbReference type="AlphaFoldDB" id="S4PWI2"/>
<reference evidence="1" key="2">
    <citation type="submission" date="2013-05" db="EMBL/GenBank/DDBJ databases">
        <authorList>
            <person name="Carter J.-M."/>
            <person name="Baker S.C."/>
            <person name="Pink R."/>
            <person name="Carter D.R.F."/>
            <person name="Collins A."/>
            <person name="Tomlin J."/>
            <person name="Gibbs M."/>
            <person name="Breuker C.J."/>
        </authorList>
    </citation>
    <scope>NUCLEOTIDE SEQUENCE</scope>
    <source>
        <tissue evidence="1">Ovary</tissue>
    </source>
</reference>
<reference evidence="1" key="1">
    <citation type="journal article" date="2013" name="BMC Genomics">
        <title>Unscrambling butterfly oogenesis.</title>
        <authorList>
            <person name="Carter J.M."/>
            <person name="Baker S.C."/>
            <person name="Pink R."/>
            <person name="Carter D.R."/>
            <person name="Collins A."/>
            <person name="Tomlin J."/>
            <person name="Gibbs M."/>
            <person name="Breuker C.J."/>
        </authorList>
    </citation>
    <scope>NUCLEOTIDE SEQUENCE</scope>
    <source>
        <tissue evidence="1">Ovary</tissue>
    </source>
</reference>
<protein>
    <submittedName>
        <fullName evidence="1">Uncharacterized protein</fullName>
    </submittedName>
</protein>
<name>S4PWI2_9NEOP</name>
<organism evidence="1">
    <name type="scientific">Pararge aegeria</name>
    <name type="common">speckled wood butterfly</name>
    <dbReference type="NCBI Taxonomy" id="116150"/>
    <lineage>
        <taxon>Eukaryota</taxon>
        <taxon>Metazoa</taxon>
        <taxon>Ecdysozoa</taxon>
        <taxon>Arthropoda</taxon>
        <taxon>Hexapoda</taxon>
        <taxon>Insecta</taxon>
        <taxon>Pterygota</taxon>
        <taxon>Neoptera</taxon>
        <taxon>Endopterygota</taxon>
        <taxon>Lepidoptera</taxon>
        <taxon>Glossata</taxon>
        <taxon>Ditrysia</taxon>
        <taxon>Papilionoidea</taxon>
        <taxon>Nymphalidae</taxon>
        <taxon>Satyrinae</taxon>
        <taxon>Satyrini</taxon>
        <taxon>Parargina</taxon>
        <taxon>Pararge</taxon>
    </lineage>
</organism>
<sequence length="73" mass="8677">TFYSVVVSFVTHSFTIYTRNNVDLLISYCLLRGQMNKHSHIFFKWSSVKNVCPPIRIRPACWNTVQILLFYMM</sequence>
<accession>S4PWI2</accession>